<evidence type="ECO:0000313" key="6">
    <source>
        <dbReference type="Proteomes" id="UP000504632"/>
    </source>
</evidence>
<evidence type="ECO:0000256" key="2">
    <source>
        <dbReference type="ARBA" id="ARBA00022741"/>
    </source>
</evidence>
<dbReference type="SUPFAM" id="SSF52540">
    <property type="entry name" value="P-loop containing nucleoside triphosphate hydrolases"/>
    <property type="match status" value="1"/>
</dbReference>
<evidence type="ECO:0000313" key="7">
    <source>
        <dbReference type="RefSeq" id="XP_030622528.1"/>
    </source>
</evidence>
<dbReference type="InParanoid" id="A0A6J2URP7"/>
<dbReference type="FunFam" id="3.40.50.300:FF:000541">
    <property type="entry name" value="Immunity related GTPase M"/>
    <property type="match status" value="1"/>
</dbReference>
<reference evidence="7" key="1">
    <citation type="submission" date="2025-08" db="UniProtKB">
        <authorList>
            <consortium name="RefSeq"/>
        </authorList>
    </citation>
    <scope>IDENTIFICATION</scope>
</reference>
<feature type="domain" description="IRG-type G" evidence="5">
    <location>
        <begin position="39"/>
        <end position="219"/>
    </location>
</feature>
<name>A0A6J2URP7_CHACN</name>
<keyword evidence="3" id="KW-0378">Hydrolase</keyword>
<dbReference type="Proteomes" id="UP000504632">
    <property type="component" value="Chromosome 1"/>
</dbReference>
<keyword evidence="4" id="KW-0342">GTP-binding</keyword>
<dbReference type="PANTHER" id="PTHR32341">
    <property type="entry name" value="INTERFERON-INDUCIBLE GTPASE"/>
    <property type="match status" value="1"/>
</dbReference>
<evidence type="ECO:0000256" key="4">
    <source>
        <dbReference type="ARBA" id="ARBA00023134"/>
    </source>
</evidence>
<accession>A0A6J2URP7</accession>
<proteinExistence type="inferred from homology"/>
<dbReference type="RefSeq" id="XP_030622528.1">
    <property type="nucleotide sequence ID" value="XM_030766668.1"/>
</dbReference>
<dbReference type="InterPro" id="IPR007743">
    <property type="entry name" value="Immunity-related_GTPase-like"/>
</dbReference>
<dbReference type="OrthoDB" id="422720at2759"/>
<dbReference type="PROSITE" id="PS51716">
    <property type="entry name" value="G_IRG"/>
    <property type="match status" value="1"/>
</dbReference>
<keyword evidence="6" id="KW-1185">Reference proteome</keyword>
<dbReference type="AlphaFoldDB" id="A0A6J2URP7"/>
<dbReference type="Pfam" id="PF05049">
    <property type="entry name" value="IIGP"/>
    <property type="match status" value="1"/>
</dbReference>
<evidence type="ECO:0000256" key="3">
    <source>
        <dbReference type="ARBA" id="ARBA00022801"/>
    </source>
</evidence>
<keyword evidence="2" id="KW-0547">Nucleotide-binding</keyword>
<organism evidence="6 7">
    <name type="scientific">Chanos chanos</name>
    <name type="common">Milkfish</name>
    <name type="synonym">Mugil chanos</name>
    <dbReference type="NCBI Taxonomy" id="29144"/>
    <lineage>
        <taxon>Eukaryota</taxon>
        <taxon>Metazoa</taxon>
        <taxon>Chordata</taxon>
        <taxon>Craniata</taxon>
        <taxon>Vertebrata</taxon>
        <taxon>Euteleostomi</taxon>
        <taxon>Actinopterygii</taxon>
        <taxon>Neopterygii</taxon>
        <taxon>Teleostei</taxon>
        <taxon>Ostariophysi</taxon>
        <taxon>Gonorynchiformes</taxon>
        <taxon>Chanidae</taxon>
        <taxon>Chanos</taxon>
    </lineage>
</organism>
<comment type="similarity">
    <text evidence="1">Belongs to the TRAFAC class dynamin-like GTPase superfamily. IRG family.</text>
</comment>
<dbReference type="GO" id="GO:0016020">
    <property type="term" value="C:membrane"/>
    <property type="evidence" value="ECO:0007669"/>
    <property type="project" value="InterPro"/>
</dbReference>
<dbReference type="InterPro" id="IPR030385">
    <property type="entry name" value="G_IRG_dom"/>
</dbReference>
<sequence>MAETLGHQEIQEIGKALASDGMDSALAKIHSYFNELDNVELDIAITGETGSGKSTFVNAFRGLRSTDEGAAPTGVTETTMKPTPYPYPKHEKAKLWDLPGIGTPAFKAETYLQQVNFERYDFFIIIASERFKENHVKLAKEIKKENKNFYFIRTKIDQDVRNAIEDGVSDSNKTQEDIRSNCREELKKAGLDSAQVFLISSRKVDSYDFSLLHQTIEMNLPQLKKDLLLLALPNISLEIHEKKKETLKASIWKMSLLSAGASVVPIPGISVYADMTILIRELRKYYKAFGLDDQSLQRLASKSGKSLAELKSKLKSPLLDKIDEDEIIKLLTRVAATGMQTVAKEYLSLIPGLGSLAAGALSFATIYCLLCRCLNDLAEDAHNVLEFALKP</sequence>
<evidence type="ECO:0000256" key="1">
    <source>
        <dbReference type="ARBA" id="ARBA00005429"/>
    </source>
</evidence>
<protein>
    <submittedName>
        <fullName evidence="7">Interferon-inducible GTPase 5-like</fullName>
    </submittedName>
</protein>
<dbReference type="InterPro" id="IPR051515">
    <property type="entry name" value="IRG"/>
</dbReference>
<dbReference type="GO" id="GO:0016787">
    <property type="term" value="F:hydrolase activity"/>
    <property type="evidence" value="ECO:0007669"/>
    <property type="project" value="UniProtKB-KW"/>
</dbReference>
<evidence type="ECO:0000259" key="5">
    <source>
        <dbReference type="PROSITE" id="PS51716"/>
    </source>
</evidence>
<dbReference type="Gene3D" id="3.40.50.300">
    <property type="entry name" value="P-loop containing nucleotide triphosphate hydrolases"/>
    <property type="match status" value="1"/>
</dbReference>
<dbReference type="PANTHER" id="PTHR32341:SF10">
    <property type="entry name" value="INTERFERON-INDUCIBLE GTPASE 5"/>
    <property type="match status" value="1"/>
</dbReference>
<dbReference type="GO" id="GO:0005525">
    <property type="term" value="F:GTP binding"/>
    <property type="evidence" value="ECO:0007669"/>
    <property type="project" value="UniProtKB-KW"/>
</dbReference>
<dbReference type="InterPro" id="IPR027417">
    <property type="entry name" value="P-loop_NTPase"/>
</dbReference>
<gene>
    <name evidence="7" type="primary">LOC115805954</name>
</gene>
<dbReference type="GeneID" id="115805954"/>